<dbReference type="RefSeq" id="XP_040759041.1">
    <property type="nucleotide sequence ID" value="XM_040910040.1"/>
</dbReference>
<evidence type="ECO:0000313" key="15">
    <source>
        <dbReference type="Proteomes" id="UP000076871"/>
    </source>
</evidence>
<dbReference type="InterPro" id="IPR027417">
    <property type="entry name" value="P-loop_NTPase"/>
</dbReference>
<evidence type="ECO:0000256" key="7">
    <source>
        <dbReference type="ARBA" id="ARBA00023187"/>
    </source>
</evidence>
<dbReference type="Gene3D" id="1.20.120.1080">
    <property type="match status" value="1"/>
</dbReference>
<dbReference type="GO" id="GO:0003723">
    <property type="term" value="F:RNA binding"/>
    <property type="evidence" value="ECO:0007669"/>
    <property type="project" value="TreeGrafter"/>
</dbReference>
<keyword evidence="7" id="KW-0508">mRNA splicing</keyword>
<dbReference type="AlphaFoldDB" id="A0A165BM74"/>
<comment type="catalytic activity">
    <reaction evidence="9">
        <text>ATP + H2O = ADP + phosphate + H(+)</text>
        <dbReference type="Rhea" id="RHEA:13065"/>
        <dbReference type="ChEBI" id="CHEBI:15377"/>
        <dbReference type="ChEBI" id="CHEBI:15378"/>
        <dbReference type="ChEBI" id="CHEBI:30616"/>
        <dbReference type="ChEBI" id="CHEBI:43474"/>
        <dbReference type="ChEBI" id="CHEBI:456216"/>
        <dbReference type="EC" id="3.6.4.13"/>
    </reaction>
</comment>
<dbReference type="Pfam" id="PF07717">
    <property type="entry name" value="OB_NTP_bind"/>
    <property type="match status" value="1"/>
</dbReference>
<dbReference type="Pfam" id="PF00270">
    <property type="entry name" value="DEAD"/>
    <property type="match status" value="1"/>
</dbReference>
<dbReference type="InterPro" id="IPR002464">
    <property type="entry name" value="DNA/RNA_helicase_DEAH_CS"/>
</dbReference>
<evidence type="ECO:0000256" key="9">
    <source>
        <dbReference type="ARBA" id="ARBA00047984"/>
    </source>
</evidence>
<evidence type="ECO:0000256" key="10">
    <source>
        <dbReference type="ARBA" id="ARBA00055599"/>
    </source>
</evidence>
<evidence type="ECO:0000256" key="1">
    <source>
        <dbReference type="ARBA" id="ARBA00012552"/>
    </source>
</evidence>
<dbReference type="SMART" id="SM00847">
    <property type="entry name" value="HA2"/>
    <property type="match status" value="1"/>
</dbReference>
<dbReference type="GO" id="GO:0071014">
    <property type="term" value="C:post-mRNA release spliceosomal complex"/>
    <property type="evidence" value="ECO:0007669"/>
    <property type="project" value="UniProtKB-ARBA"/>
</dbReference>
<dbReference type="EMBL" id="KV427667">
    <property type="protein sequence ID" value="KZT01301.1"/>
    <property type="molecule type" value="Genomic_DNA"/>
</dbReference>
<dbReference type="InterPro" id="IPR001650">
    <property type="entry name" value="Helicase_C-like"/>
</dbReference>
<dbReference type="InterPro" id="IPR007502">
    <property type="entry name" value="Helicase-assoc_dom"/>
</dbReference>
<feature type="coiled-coil region" evidence="11">
    <location>
        <begin position="597"/>
        <end position="624"/>
    </location>
</feature>
<dbReference type="SUPFAM" id="SSF52540">
    <property type="entry name" value="P-loop containing nucleoside triphosphate hydrolases"/>
    <property type="match status" value="1"/>
</dbReference>
<keyword evidence="6" id="KW-0067">ATP-binding</keyword>
<dbReference type="CDD" id="cd17973">
    <property type="entry name" value="DEXHc_DHX15"/>
    <property type="match status" value="1"/>
</dbReference>
<dbReference type="FunFam" id="1.20.120.1080:FF:000003">
    <property type="entry name" value="Pre-mRNA-splicing factor ATP-dependent RNA helicase PRP43"/>
    <property type="match status" value="1"/>
</dbReference>
<dbReference type="FunCoup" id="A0A165BM74">
    <property type="interactions" value="1081"/>
</dbReference>
<evidence type="ECO:0000256" key="8">
    <source>
        <dbReference type="ARBA" id="ARBA00024333"/>
    </source>
</evidence>
<sequence length="755" mass="84971">MSKNPYTNAPPLKGPASAKSLADKEPLFGFLPRKVTSQQVQKAMKGDHNPFTKQPHTPQYKKILEVRKKLPVYAQMNEFLKMFSDNQVIVMVGETGSGKTTQIPQFVCFSDLPHTKGKMVACTQPRRVAAMSVAKRVADEMDVPLGKQVGYSIRFEDMTEPGTTFLKYMTDGMLLREAMNDPNLERYSTIILDEAHERTLATDILMGLLKSLAKRRTDLKIIVMSATLDALKFQKYFSLSQSGEPAPLLKVPGRSHPVEVFYTQEPEPDYVEAAIRTVLMIHRAEKPGDILLFLTGEEEIEDACRKIKLEADDSMNKDPGSVGPLVCIPLYSSLPPQQQQRIFDPPPPPRTPDGPPGRKVVISNNIAETSLTIDGIVYVVDPGFSKQKVYNSRIRVESLLVSPISKASAQQRAGRAGRTRPGKCFRLYTEKDFMKELEEQTHPEILRSNLANTVLELVKLGIQDLVRFDYVDAPAPETLMRALELLNYLAVLDDEGRLTPLGEVMAEFPLDPQMAKMLIVSPEFNCSNEILTIVAMLSVPNVWLRPPNQRREADAAKALLTVPDGDHLTLLNVYNSYVQNAHDRSWAWNNYLSQLALAQADNVRSQLERTMERYEIALVSTQDQRKLYMNVRQALVCGFFMQVAHKEGEKGAYLTVKDNQVVSLHPSCGLDTQPEWVIFNEFVLTTKPYIRTVTEIRPEWLLEFASNYYDLATFNAGETKRALQGVQNKRLRKVAGVEDANGKLERPSKQARKGQ</sequence>
<name>A0A165BM74_9APHY</name>
<feature type="domain" description="Helicase C-terminal" evidence="13">
    <location>
        <begin position="274"/>
        <end position="461"/>
    </location>
</feature>
<evidence type="ECO:0000256" key="6">
    <source>
        <dbReference type="ARBA" id="ARBA00022840"/>
    </source>
</evidence>
<evidence type="ECO:0000256" key="5">
    <source>
        <dbReference type="ARBA" id="ARBA00022806"/>
    </source>
</evidence>
<keyword evidence="4 14" id="KW-0378">Hydrolase</keyword>
<dbReference type="FunFam" id="3.40.50.300:FF:000007">
    <property type="entry name" value="Pre-mRNA-splicing factor ATP-dependent RNA helicase"/>
    <property type="match status" value="1"/>
</dbReference>
<dbReference type="Proteomes" id="UP000076871">
    <property type="component" value="Unassembled WGS sequence"/>
</dbReference>
<dbReference type="Pfam" id="PF04408">
    <property type="entry name" value="WHD_HA2"/>
    <property type="match status" value="1"/>
</dbReference>
<feature type="domain" description="Helicase ATP-binding" evidence="12">
    <location>
        <begin position="80"/>
        <end position="246"/>
    </location>
</feature>
<dbReference type="SMART" id="SM00490">
    <property type="entry name" value="HELICc"/>
    <property type="match status" value="1"/>
</dbReference>
<dbReference type="InParanoid" id="A0A165BM74"/>
<gene>
    <name evidence="14" type="ORF">LAESUDRAFT_731400</name>
</gene>
<proteinExistence type="inferred from homology"/>
<organism evidence="14 15">
    <name type="scientific">Laetiporus sulphureus 93-53</name>
    <dbReference type="NCBI Taxonomy" id="1314785"/>
    <lineage>
        <taxon>Eukaryota</taxon>
        <taxon>Fungi</taxon>
        <taxon>Dikarya</taxon>
        <taxon>Basidiomycota</taxon>
        <taxon>Agaricomycotina</taxon>
        <taxon>Agaricomycetes</taxon>
        <taxon>Polyporales</taxon>
        <taxon>Laetiporus</taxon>
    </lineage>
</organism>
<dbReference type="OrthoDB" id="10253254at2759"/>
<evidence type="ECO:0000256" key="11">
    <source>
        <dbReference type="SAM" id="Coils"/>
    </source>
</evidence>
<keyword evidence="5" id="KW-0347">Helicase</keyword>
<reference evidence="14 15" key="1">
    <citation type="journal article" date="2016" name="Mol. Biol. Evol.">
        <title>Comparative Genomics of Early-Diverging Mushroom-Forming Fungi Provides Insights into the Origins of Lignocellulose Decay Capabilities.</title>
        <authorList>
            <person name="Nagy L.G."/>
            <person name="Riley R."/>
            <person name="Tritt A."/>
            <person name="Adam C."/>
            <person name="Daum C."/>
            <person name="Floudas D."/>
            <person name="Sun H."/>
            <person name="Yadav J.S."/>
            <person name="Pangilinan J."/>
            <person name="Larsson K.H."/>
            <person name="Matsuura K."/>
            <person name="Barry K."/>
            <person name="Labutti K."/>
            <person name="Kuo R."/>
            <person name="Ohm R.A."/>
            <person name="Bhattacharya S.S."/>
            <person name="Shirouzu T."/>
            <person name="Yoshinaga Y."/>
            <person name="Martin F.M."/>
            <person name="Grigoriev I.V."/>
            <person name="Hibbett D.S."/>
        </authorList>
    </citation>
    <scope>NUCLEOTIDE SEQUENCE [LARGE SCALE GENOMIC DNA]</scope>
    <source>
        <strain evidence="14 15">93-53</strain>
    </source>
</reference>
<dbReference type="Gene3D" id="3.40.50.300">
    <property type="entry name" value="P-loop containing nucleotide triphosphate hydrolases"/>
    <property type="match status" value="2"/>
</dbReference>
<dbReference type="InterPro" id="IPR048333">
    <property type="entry name" value="HA2_WH"/>
</dbReference>
<evidence type="ECO:0000313" key="14">
    <source>
        <dbReference type="EMBL" id="KZT01301.1"/>
    </source>
</evidence>
<dbReference type="InterPro" id="IPR011545">
    <property type="entry name" value="DEAD/DEAH_box_helicase_dom"/>
</dbReference>
<comment type="similarity">
    <text evidence="8">Belongs to the DEAD box helicase family. DEAH subfamily. DDX15/PRP43 sub-subfamily.</text>
</comment>
<dbReference type="InterPro" id="IPR011709">
    <property type="entry name" value="DEAD-box_helicase_OB_fold"/>
</dbReference>
<dbReference type="SMART" id="SM00382">
    <property type="entry name" value="AAA"/>
    <property type="match status" value="1"/>
</dbReference>
<evidence type="ECO:0000256" key="3">
    <source>
        <dbReference type="ARBA" id="ARBA00022741"/>
    </source>
</evidence>
<dbReference type="GO" id="GO:0000390">
    <property type="term" value="P:spliceosomal complex disassembly"/>
    <property type="evidence" value="ECO:0007669"/>
    <property type="project" value="UniProtKB-ARBA"/>
</dbReference>
<dbReference type="PROSITE" id="PS00690">
    <property type="entry name" value="DEAH_ATP_HELICASE"/>
    <property type="match status" value="1"/>
</dbReference>
<dbReference type="InterPro" id="IPR014001">
    <property type="entry name" value="Helicase_ATP-bd"/>
</dbReference>
<dbReference type="PANTHER" id="PTHR18934:SF109">
    <property type="entry name" value="ATP-DEPENDENT RNA HELICASE DHX15 HOMOLOG"/>
    <property type="match status" value="1"/>
</dbReference>
<dbReference type="GO" id="GO:0005524">
    <property type="term" value="F:ATP binding"/>
    <property type="evidence" value="ECO:0007669"/>
    <property type="project" value="UniProtKB-KW"/>
</dbReference>
<dbReference type="GO" id="GO:0003724">
    <property type="term" value="F:RNA helicase activity"/>
    <property type="evidence" value="ECO:0007669"/>
    <property type="project" value="UniProtKB-EC"/>
</dbReference>
<dbReference type="FunFam" id="3.40.50.300:FF:001148">
    <property type="entry name" value="Pre-mRNA-splicing factor ATP-dependent RNA helicase DHX15/PRP43"/>
    <property type="match status" value="1"/>
</dbReference>
<keyword evidence="15" id="KW-1185">Reference proteome</keyword>
<dbReference type="Pfam" id="PF00271">
    <property type="entry name" value="Helicase_C"/>
    <property type="match status" value="1"/>
</dbReference>
<evidence type="ECO:0000256" key="4">
    <source>
        <dbReference type="ARBA" id="ARBA00022801"/>
    </source>
</evidence>
<evidence type="ECO:0000259" key="12">
    <source>
        <dbReference type="PROSITE" id="PS51192"/>
    </source>
</evidence>
<dbReference type="CDD" id="cd18791">
    <property type="entry name" value="SF2_C_RHA"/>
    <property type="match status" value="1"/>
</dbReference>
<dbReference type="InterPro" id="IPR003593">
    <property type="entry name" value="AAA+_ATPase"/>
</dbReference>
<keyword evidence="3" id="KW-0547">Nucleotide-binding</keyword>
<evidence type="ECO:0000259" key="13">
    <source>
        <dbReference type="PROSITE" id="PS51194"/>
    </source>
</evidence>
<dbReference type="GeneID" id="63827069"/>
<dbReference type="EC" id="3.6.4.13" evidence="1"/>
<dbReference type="PANTHER" id="PTHR18934">
    <property type="entry name" value="ATP-DEPENDENT RNA HELICASE"/>
    <property type="match status" value="1"/>
</dbReference>
<protein>
    <recommendedName>
        <fullName evidence="1">RNA helicase</fullName>
        <ecNumber evidence="1">3.6.4.13</ecNumber>
    </recommendedName>
</protein>
<dbReference type="PROSITE" id="PS51192">
    <property type="entry name" value="HELICASE_ATP_BIND_1"/>
    <property type="match status" value="1"/>
</dbReference>
<dbReference type="InterPro" id="IPR044756">
    <property type="entry name" value="DHX15_DEXHc"/>
</dbReference>
<dbReference type="Pfam" id="PF21010">
    <property type="entry name" value="HA2_C"/>
    <property type="match status" value="1"/>
</dbReference>
<dbReference type="SMART" id="SM00487">
    <property type="entry name" value="DEXDc"/>
    <property type="match status" value="1"/>
</dbReference>
<keyword evidence="2" id="KW-0507">mRNA processing</keyword>
<keyword evidence="11" id="KW-0175">Coiled coil</keyword>
<accession>A0A165BM74</accession>
<evidence type="ECO:0000256" key="2">
    <source>
        <dbReference type="ARBA" id="ARBA00022664"/>
    </source>
</evidence>
<dbReference type="STRING" id="1314785.A0A165BM74"/>
<dbReference type="PROSITE" id="PS51194">
    <property type="entry name" value="HELICASE_CTER"/>
    <property type="match status" value="1"/>
</dbReference>
<dbReference type="GO" id="GO:0016787">
    <property type="term" value="F:hydrolase activity"/>
    <property type="evidence" value="ECO:0007669"/>
    <property type="project" value="UniProtKB-KW"/>
</dbReference>
<comment type="function">
    <text evidence="10">Pre-mRNA processing factor involved in disassembly of spliceosomes after the release of mature mRNA.</text>
</comment>